<evidence type="ECO:0000313" key="2">
    <source>
        <dbReference type="Proteomes" id="UP000054783"/>
    </source>
</evidence>
<keyword evidence="2" id="KW-1185">Reference proteome</keyword>
<dbReference type="Proteomes" id="UP000054783">
    <property type="component" value="Unassembled WGS sequence"/>
</dbReference>
<accession>A0A0V0Z4K8</accession>
<reference evidence="1 2" key="1">
    <citation type="submission" date="2015-01" db="EMBL/GenBank/DDBJ databases">
        <title>Evolution of Trichinella species and genotypes.</title>
        <authorList>
            <person name="Korhonen P.K."/>
            <person name="Edoardo P."/>
            <person name="Giuseppe L.R."/>
            <person name="Gasser R.B."/>
        </authorList>
    </citation>
    <scope>NUCLEOTIDE SEQUENCE [LARGE SCALE GENOMIC DNA]</scope>
    <source>
        <strain evidence="1">ISS2496</strain>
    </source>
</reference>
<evidence type="ECO:0000313" key="1">
    <source>
        <dbReference type="EMBL" id="KRY07339.1"/>
    </source>
</evidence>
<organism evidence="1 2">
    <name type="scientific">Trichinella patagoniensis</name>
    <dbReference type="NCBI Taxonomy" id="990121"/>
    <lineage>
        <taxon>Eukaryota</taxon>
        <taxon>Metazoa</taxon>
        <taxon>Ecdysozoa</taxon>
        <taxon>Nematoda</taxon>
        <taxon>Enoplea</taxon>
        <taxon>Dorylaimia</taxon>
        <taxon>Trichinellida</taxon>
        <taxon>Trichinellidae</taxon>
        <taxon>Trichinella</taxon>
    </lineage>
</organism>
<protein>
    <submittedName>
        <fullName evidence="1">Uncharacterized protein</fullName>
    </submittedName>
</protein>
<sequence>MDAGLELVPKCIMKPSEGVNCHFGILKLQGSFLLRLLLSVQLSLGMRSIHERSWLSHLRSEVLHMIIAGLQQGNIFYPFLDPTPPTARPSLHRPTDRRFSSITANCEVNKVRRMTQMERNAAVSAGQSSRCRLTLKRPHIRRDIQRYKEARRIVDDLKRTVQAMKQTALGDVLLWDVTLNFGETNSEHSGARNKTSD</sequence>
<dbReference type="EMBL" id="JYDQ01000488">
    <property type="protein sequence ID" value="KRY07339.1"/>
    <property type="molecule type" value="Genomic_DNA"/>
</dbReference>
<dbReference type="AlphaFoldDB" id="A0A0V0Z4K8"/>
<name>A0A0V0Z4K8_9BILA</name>
<proteinExistence type="predicted"/>
<dbReference type="OrthoDB" id="10575745at2759"/>
<gene>
    <name evidence="1" type="ORF">T12_5189</name>
</gene>
<comment type="caution">
    <text evidence="1">The sequence shown here is derived from an EMBL/GenBank/DDBJ whole genome shotgun (WGS) entry which is preliminary data.</text>
</comment>